<evidence type="ECO:0000313" key="2">
    <source>
        <dbReference type="Proteomes" id="UP000642070"/>
    </source>
</evidence>
<dbReference type="Gene3D" id="3.90.180.10">
    <property type="entry name" value="Medium-chain alcohol dehydrogenases, catalytic domain"/>
    <property type="match status" value="1"/>
</dbReference>
<reference evidence="1" key="1">
    <citation type="journal article" date="2014" name="Int. J. Syst. Evol. Microbiol.">
        <title>Complete genome sequence of Corynebacterium casei LMG S-19264T (=DSM 44701T), isolated from a smear-ripened cheese.</title>
        <authorList>
            <consortium name="US DOE Joint Genome Institute (JGI-PGF)"/>
            <person name="Walter F."/>
            <person name="Albersmeier A."/>
            <person name="Kalinowski J."/>
            <person name="Ruckert C."/>
        </authorList>
    </citation>
    <scope>NUCLEOTIDE SEQUENCE</scope>
    <source>
        <strain evidence="1">JCM 19831</strain>
    </source>
</reference>
<name>A0A917TQL1_9ACTN</name>
<evidence type="ECO:0000313" key="1">
    <source>
        <dbReference type="EMBL" id="GGM31810.1"/>
    </source>
</evidence>
<gene>
    <name evidence="1" type="ORF">GCM10007977_036250</name>
</gene>
<protein>
    <submittedName>
        <fullName evidence="1">Uncharacterized protein</fullName>
    </submittedName>
</protein>
<dbReference type="EMBL" id="BMPI01000015">
    <property type="protein sequence ID" value="GGM31810.1"/>
    <property type="molecule type" value="Genomic_DNA"/>
</dbReference>
<organism evidence="1 2">
    <name type="scientific">Dactylosporangium sucinum</name>
    <dbReference type="NCBI Taxonomy" id="1424081"/>
    <lineage>
        <taxon>Bacteria</taxon>
        <taxon>Bacillati</taxon>
        <taxon>Actinomycetota</taxon>
        <taxon>Actinomycetes</taxon>
        <taxon>Micromonosporales</taxon>
        <taxon>Micromonosporaceae</taxon>
        <taxon>Dactylosporangium</taxon>
    </lineage>
</organism>
<dbReference type="AlphaFoldDB" id="A0A917TQL1"/>
<reference evidence="1" key="2">
    <citation type="submission" date="2020-09" db="EMBL/GenBank/DDBJ databases">
        <authorList>
            <person name="Sun Q."/>
            <person name="Ohkuma M."/>
        </authorList>
    </citation>
    <scope>NUCLEOTIDE SEQUENCE</scope>
    <source>
        <strain evidence="1">JCM 19831</strain>
    </source>
</reference>
<accession>A0A917TQL1</accession>
<dbReference type="Pfam" id="PF13602">
    <property type="entry name" value="ADH_zinc_N_2"/>
    <property type="match status" value="1"/>
</dbReference>
<comment type="caution">
    <text evidence="1">The sequence shown here is derived from an EMBL/GenBank/DDBJ whole genome shotgun (WGS) entry which is preliminary data.</text>
</comment>
<keyword evidence="2" id="KW-1185">Reference proteome</keyword>
<sequence>MTISLDASRVMHQGFHVERDEPEADGERVRVRVTATAVNPVDSAVLADLLARLASGALRTRIADRLPLAGASEAHARAEAGGFRGKLMLLP</sequence>
<proteinExistence type="predicted"/>
<dbReference type="Proteomes" id="UP000642070">
    <property type="component" value="Unassembled WGS sequence"/>
</dbReference>